<feature type="compositionally biased region" description="Basic residues" evidence="1">
    <location>
        <begin position="86"/>
        <end position="101"/>
    </location>
</feature>
<comment type="caution">
    <text evidence="2">The sequence shown here is derived from an EMBL/GenBank/DDBJ whole genome shotgun (WGS) entry which is preliminary data.</text>
</comment>
<dbReference type="EMBL" id="ML978198">
    <property type="protein sequence ID" value="KAF2029671.1"/>
    <property type="molecule type" value="Genomic_DNA"/>
</dbReference>
<gene>
    <name evidence="2" type="ORF">EK21DRAFT_112713</name>
</gene>
<dbReference type="AlphaFoldDB" id="A0A9P4LJW8"/>
<name>A0A9P4LJW8_9PLEO</name>
<evidence type="ECO:0000256" key="1">
    <source>
        <dbReference type="SAM" id="MobiDB-lite"/>
    </source>
</evidence>
<feature type="compositionally biased region" description="Polar residues" evidence="1">
    <location>
        <begin position="102"/>
        <end position="111"/>
    </location>
</feature>
<evidence type="ECO:0000313" key="2">
    <source>
        <dbReference type="EMBL" id="KAF2029671.1"/>
    </source>
</evidence>
<evidence type="ECO:0000313" key="3">
    <source>
        <dbReference type="Proteomes" id="UP000799777"/>
    </source>
</evidence>
<feature type="compositionally biased region" description="Basic and acidic residues" evidence="1">
    <location>
        <begin position="23"/>
        <end position="54"/>
    </location>
</feature>
<dbReference type="Proteomes" id="UP000799777">
    <property type="component" value="Unassembled WGS sequence"/>
</dbReference>
<accession>A0A9P4LJW8</accession>
<protein>
    <submittedName>
        <fullName evidence="2">Uncharacterized protein</fullName>
    </submittedName>
</protein>
<feature type="region of interest" description="Disordered" evidence="1">
    <location>
        <begin position="23"/>
        <end position="111"/>
    </location>
</feature>
<feature type="region of interest" description="Disordered" evidence="1">
    <location>
        <begin position="134"/>
        <end position="186"/>
    </location>
</feature>
<keyword evidence="3" id="KW-1185">Reference proteome</keyword>
<proteinExistence type="predicted"/>
<organism evidence="2 3">
    <name type="scientific">Setomelanomma holmii</name>
    <dbReference type="NCBI Taxonomy" id="210430"/>
    <lineage>
        <taxon>Eukaryota</taxon>
        <taxon>Fungi</taxon>
        <taxon>Dikarya</taxon>
        <taxon>Ascomycota</taxon>
        <taxon>Pezizomycotina</taxon>
        <taxon>Dothideomycetes</taxon>
        <taxon>Pleosporomycetidae</taxon>
        <taxon>Pleosporales</taxon>
        <taxon>Pleosporineae</taxon>
        <taxon>Phaeosphaeriaceae</taxon>
        <taxon>Setomelanomma</taxon>
    </lineage>
</organism>
<sequence>MPHTPSKIRKWIDNIIADLTETKIDTTDIEQKDKQPDHLLEHISDKPVVEDDPRPNASISRSLHDRHLPPSPSAPSEHQIDSSSKKPQRHARKRTWTRRQRATSSQGSITSSRCETICITTQREKRRRIESLMKARAAEASPATDMAGAETAIDNIQSQRTEDPLSPLNNSAWPTLEEAAGQNKRR</sequence>
<reference evidence="2" key="1">
    <citation type="journal article" date="2020" name="Stud. Mycol.">
        <title>101 Dothideomycetes genomes: a test case for predicting lifestyles and emergence of pathogens.</title>
        <authorList>
            <person name="Haridas S."/>
            <person name="Albert R."/>
            <person name="Binder M."/>
            <person name="Bloem J."/>
            <person name="Labutti K."/>
            <person name="Salamov A."/>
            <person name="Andreopoulos B."/>
            <person name="Baker S."/>
            <person name="Barry K."/>
            <person name="Bills G."/>
            <person name="Bluhm B."/>
            <person name="Cannon C."/>
            <person name="Castanera R."/>
            <person name="Culley D."/>
            <person name="Daum C."/>
            <person name="Ezra D."/>
            <person name="Gonzalez J."/>
            <person name="Henrissat B."/>
            <person name="Kuo A."/>
            <person name="Liang C."/>
            <person name="Lipzen A."/>
            <person name="Lutzoni F."/>
            <person name="Magnuson J."/>
            <person name="Mondo S."/>
            <person name="Nolan M."/>
            <person name="Ohm R."/>
            <person name="Pangilinan J."/>
            <person name="Park H.-J."/>
            <person name="Ramirez L."/>
            <person name="Alfaro M."/>
            <person name="Sun H."/>
            <person name="Tritt A."/>
            <person name="Yoshinaga Y."/>
            <person name="Zwiers L.-H."/>
            <person name="Turgeon B."/>
            <person name="Goodwin S."/>
            <person name="Spatafora J."/>
            <person name="Crous P."/>
            <person name="Grigoriev I."/>
        </authorList>
    </citation>
    <scope>NUCLEOTIDE SEQUENCE</scope>
    <source>
        <strain evidence="2">CBS 110217</strain>
    </source>
</reference>